<proteinExistence type="predicted"/>
<name>A0ABN9V052_9DINO</name>
<organism evidence="2 3">
    <name type="scientific">Prorocentrum cordatum</name>
    <dbReference type="NCBI Taxonomy" id="2364126"/>
    <lineage>
        <taxon>Eukaryota</taxon>
        <taxon>Sar</taxon>
        <taxon>Alveolata</taxon>
        <taxon>Dinophyceae</taxon>
        <taxon>Prorocentrales</taxon>
        <taxon>Prorocentraceae</taxon>
        <taxon>Prorocentrum</taxon>
    </lineage>
</organism>
<keyword evidence="3" id="KW-1185">Reference proteome</keyword>
<dbReference type="Gene3D" id="3.40.50.300">
    <property type="entry name" value="P-loop containing nucleotide triphosphate hydrolases"/>
    <property type="match status" value="1"/>
</dbReference>
<sequence>MVPWLLREGRTVATGPKRPTGGGAAPAGLAKAPQASDVSWRLPASKESPCSAAPARRLLLYLLIFLSGGFCAVIDAAGPRGRWPPPSARPAGGAPGRRLGRPASGAPGRRLGRQRPVPVQGVSSAAAREEEVVSSSAFVHLHNVAGTFMCQQAQKQGECTPPNSPVGCMVEKCSARPENRMSCSQRQQLAWTFTQMERDVSSEDIDACDGLLHGVVLRDPVKQAMSTLSKNKFDRDSLMNVLRSGRVEEVKHAPCLPRWDTYQHFDNFATRSLGDAYMVGPLGVTREHLEIAKQRLRKMAVILILEEMNSHAVQLVHALGWDLQTILSSSASGKSRKSKDRAFTEDDLDVIRRVNAIDYELLSFGRELADNLTRAANAARQGVPRLLREASPPLAKSSWRTGGDDVDVDVDVDAALLGDLSESTCDEDVEGPVLAIPAPRGRGGGDGRSAV</sequence>
<protein>
    <submittedName>
        <fullName evidence="2">Uncharacterized protein</fullName>
    </submittedName>
</protein>
<feature type="compositionally biased region" description="Gly residues" evidence="1">
    <location>
        <begin position="441"/>
        <end position="451"/>
    </location>
</feature>
<dbReference type="InterPro" id="IPR027417">
    <property type="entry name" value="P-loop_NTPase"/>
</dbReference>
<feature type="region of interest" description="Disordered" evidence="1">
    <location>
        <begin position="8"/>
        <end position="32"/>
    </location>
</feature>
<evidence type="ECO:0000256" key="1">
    <source>
        <dbReference type="SAM" id="MobiDB-lite"/>
    </source>
</evidence>
<evidence type="ECO:0000313" key="2">
    <source>
        <dbReference type="EMBL" id="CAK0865987.1"/>
    </source>
</evidence>
<gene>
    <name evidence="2" type="ORF">PCOR1329_LOCUS53356</name>
</gene>
<dbReference type="EMBL" id="CAUYUJ010016504">
    <property type="protein sequence ID" value="CAK0865987.1"/>
    <property type="molecule type" value="Genomic_DNA"/>
</dbReference>
<feature type="region of interest" description="Disordered" evidence="1">
    <location>
        <begin position="430"/>
        <end position="451"/>
    </location>
</feature>
<dbReference type="Proteomes" id="UP001189429">
    <property type="component" value="Unassembled WGS sequence"/>
</dbReference>
<accession>A0ABN9V052</accession>
<evidence type="ECO:0000313" key="3">
    <source>
        <dbReference type="Proteomes" id="UP001189429"/>
    </source>
</evidence>
<comment type="caution">
    <text evidence="2">The sequence shown here is derived from an EMBL/GenBank/DDBJ whole genome shotgun (WGS) entry which is preliminary data.</text>
</comment>
<feature type="region of interest" description="Disordered" evidence="1">
    <location>
        <begin position="81"/>
        <end position="118"/>
    </location>
</feature>
<reference evidence="2" key="1">
    <citation type="submission" date="2023-10" db="EMBL/GenBank/DDBJ databases">
        <authorList>
            <person name="Chen Y."/>
            <person name="Shah S."/>
            <person name="Dougan E. K."/>
            <person name="Thang M."/>
            <person name="Chan C."/>
        </authorList>
    </citation>
    <scope>NUCLEOTIDE SEQUENCE [LARGE SCALE GENOMIC DNA]</scope>
</reference>